<proteinExistence type="predicted"/>
<dbReference type="Pfam" id="PF06675">
    <property type="entry name" value="DUF1177"/>
    <property type="match status" value="1"/>
</dbReference>
<evidence type="ECO:0000313" key="1">
    <source>
        <dbReference type="EMBL" id="SEG11437.1"/>
    </source>
</evidence>
<dbReference type="EMBL" id="FNVB01000002">
    <property type="protein sequence ID" value="SEG11437.1"/>
    <property type="molecule type" value="Genomic_DNA"/>
</dbReference>
<reference evidence="1" key="2">
    <citation type="submission" date="2016-10" db="EMBL/GenBank/DDBJ databases">
        <authorList>
            <person name="de Groot N.N."/>
        </authorList>
    </citation>
    <scope>NUCLEOTIDE SEQUENCE [LARGE SCALE GENOMIC DNA]</scope>
    <source>
        <strain evidence="1">ATCC 20501</strain>
    </source>
</reference>
<dbReference type="EMBL" id="FOME01000011">
    <property type="protein sequence ID" value="SFE42292.1"/>
    <property type="molecule type" value="Genomic_DNA"/>
</dbReference>
<reference evidence="3 4" key="1">
    <citation type="submission" date="2016-10" db="EMBL/GenBank/DDBJ databases">
        <authorList>
            <person name="Varghese N."/>
            <person name="Submissions S."/>
        </authorList>
    </citation>
    <scope>NUCLEOTIDE SEQUENCE [LARGE SCALE GENOMIC DNA]</scope>
    <source>
        <strain evidence="4">ATCC 20501</strain>
        <strain evidence="2 3">CGMCC 4.3529</strain>
    </source>
</reference>
<evidence type="ECO:0000313" key="4">
    <source>
        <dbReference type="Proteomes" id="UP000236729"/>
    </source>
</evidence>
<evidence type="ECO:0000313" key="2">
    <source>
        <dbReference type="EMBL" id="SFE42292.1"/>
    </source>
</evidence>
<evidence type="ECO:0000313" key="3">
    <source>
        <dbReference type="Proteomes" id="UP000199690"/>
    </source>
</evidence>
<accession>A0A1I2AEJ5</accession>
<accession>A0A1H5XJC5</accession>
<organism evidence="1 4">
    <name type="scientific">Saccharopolyspora kobensis</name>
    <dbReference type="NCBI Taxonomy" id="146035"/>
    <lineage>
        <taxon>Bacteria</taxon>
        <taxon>Bacillati</taxon>
        <taxon>Actinomycetota</taxon>
        <taxon>Actinomycetes</taxon>
        <taxon>Pseudonocardiales</taxon>
        <taxon>Pseudonocardiaceae</taxon>
        <taxon>Saccharopolyspora</taxon>
    </lineage>
</organism>
<dbReference type="InterPro" id="IPR009561">
    <property type="entry name" value="DUF1177"/>
</dbReference>
<dbReference type="AlphaFoldDB" id="A0A1H5XJC5"/>
<dbReference type="RefSeq" id="WP_093145747.1">
    <property type="nucleotide sequence ID" value="NZ_FNVB01000002.1"/>
</dbReference>
<name>A0A1H5XJC5_9PSEU</name>
<keyword evidence="3" id="KW-1185">Reference proteome</keyword>
<dbReference type="Proteomes" id="UP000236729">
    <property type="component" value="Unassembled WGS sequence"/>
</dbReference>
<sequence length="316" mass="32660">MLKYVLDVVDLLDSPEVTGADVAGYLERAAGEPGLVTSTTVRGERGSTDFVQVRVPGTRGRAAGGDAPTLGVVGRLGGIGARPEVTGFVSDGDGAAAAISAAAKLLTMRARGDRLPGDVVISTHVCPDAPTRPHEPVPFMDSPVGIATMNAHEVGEEMDAVLSIDTTKGNRIINHRGLALSPTVKQGWVLRVADRLGTLLETVTGEPLVTYPVTTQDITPYGNGVYHINSILQPATATDAPVVGLAIVAATAVPGCATGASHETDIAAAARYAVEVAKEFGAGQLAFHDQAEFDHLVARYGSMAHLQTMGALPAEQ</sequence>
<protein>
    <recommendedName>
        <fullName evidence="5">DUF1177 domain-containing protein</fullName>
    </recommendedName>
</protein>
<dbReference type="Proteomes" id="UP000199690">
    <property type="component" value="Unassembled WGS sequence"/>
</dbReference>
<gene>
    <name evidence="1" type="ORF">SAMN02982929_01534</name>
    <name evidence="2" type="ORF">SAMN05216506_11190</name>
</gene>
<evidence type="ECO:0008006" key="5">
    <source>
        <dbReference type="Google" id="ProtNLM"/>
    </source>
</evidence>